<evidence type="ECO:0008006" key="3">
    <source>
        <dbReference type="Google" id="ProtNLM"/>
    </source>
</evidence>
<dbReference type="eggNOG" id="ENOG5033HAR">
    <property type="taxonomic scope" value="Bacteria"/>
</dbReference>
<gene>
    <name evidence="1" type="ORF">CDOO_03520</name>
</gene>
<proteinExistence type="predicted"/>
<dbReference type="GO" id="GO:0004658">
    <property type="term" value="F:propionyl-CoA carboxylase activity"/>
    <property type="evidence" value="ECO:0007669"/>
    <property type="project" value="InterPro"/>
</dbReference>
<dbReference type="GO" id="GO:0003989">
    <property type="term" value="F:acetyl-CoA carboxylase activity"/>
    <property type="evidence" value="ECO:0007669"/>
    <property type="project" value="InterPro"/>
</dbReference>
<dbReference type="KEGG" id="cdo:CDOO_03520"/>
<keyword evidence="2" id="KW-1185">Reference proteome</keyword>
<evidence type="ECO:0000313" key="2">
    <source>
        <dbReference type="Proteomes" id="UP000029914"/>
    </source>
</evidence>
<protein>
    <recommendedName>
        <fullName evidence="3">Acyl-CoA carboxylase subunit epsilon</fullName>
    </recommendedName>
</protein>
<dbReference type="AlphaFoldDB" id="A0A097IE82"/>
<dbReference type="STRING" id="558173.CDOO_03520"/>
<sequence>MTDPNPLFTVTKGNPTDTEIAALTAVLSTLAAEARSGSDSVRNLWGRREMPHRDTVFNPNAFRNVSFY</sequence>
<name>A0A097IE82_9CORY</name>
<reference evidence="1 2" key="1">
    <citation type="submission" date="2013-09" db="EMBL/GenBank/DDBJ databases">
        <title>Complete genome sequence of Corynebacterium doosanense CAU 212(T) (=DSM 45436(T)), isolated from activated sludge.</title>
        <authorList>
            <person name="Schaffert L."/>
            <person name="Albersmeier A."/>
            <person name="Kalinowski J."/>
            <person name="Ruckert C."/>
        </authorList>
    </citation>
    <scope>NUCLEOTIDE SEQUENCE [LARGE SCALE GENOMIC DNA]</scope>
    <source>
        <strain evidence="1 2">CAU 212</strain>
    </source>
</reference>
<accession>A0A097IE82</accession>
<dbReference type="InterPro" id="IPR032716">
    <property type="entry name" value="ACC_epsilon"/>
</dbReference>
<organism evidence="1 2">
    <name type="scientific">Corynebacterium doosanense CAU 212 = DSM 45436</name>
    <dbReference type="NCBI Taxonomy" id="558173"/>
    <lineage>
        <taxon>Bacteria</taxon>
        <taxon>Bacillati</taxon>
        <taxon>Actinomycetota</taxon>
        <taxon>Actinomycetes</taxon>
        <taxon>Mycobacteriales</taxon>
        <taxon>Corynebacteriaceae</taxon>
        <taxon>Corynebacterium</taxon>
    </lineage>
</organism>
<dbReference type="RefSeq" id="WP_018021156.1">
    <property type="nucleotide sequence ID" value="NZ_AQUX01000002.1"/>
</dbReference>
<dbReference type="Pfam" id="PF13822">
    <property type="entry name" value="ACC_epsilon"/>
    <property type="match status" value="1"/>
</dbReference>
<dbReference type="Proteomes" id="UP000029914">
    <property type="component" value="Chromosome"/>
</dbReference>
<dbReference type="EMBL" id="CP006764">
    <property type="protein sequence ID" value="AIT60420.1"/>
    <property type="molecule type" value="Genomic_DNA"/>
</dbReference>
<dbReference type="HOGENOM" id="CLU_175330_0_1_11"/>
<dbReference type="OrthoDB" id="4411387at2"/>
<evidence type="ECO:0000313" key="1">
    <source>
        <dbReference type="EMBL" id="AIT60420.1"/>
    </source>
</evidence>